<evidence type="ECO:0000313" key="2">
    <source>
        <dbReference type="Proteomes" id="UP000681720"/>
    </source>
</evidence>
<dbReference type="EMBL" id="CAJOBJ010326886">
    <property type="protein sequence ID" value="CAF5176565.1"/>
    <property type="molecule type" value="Genomic_DNA"/>
</dbReference>
<organism evidence="1 2">
    <name type="scientific">Rotaria magnacalcarata</name>
    <dbReference type="NCBI Taxonomy" id="392030"/>
    <lineage>
        <taxon>Eukaryota</taxon>
        <taxon>Metazoa</taxon>
        <taxon>Spiralia</taxon>
        <taxon>Gnathifera</taxon>
        <taxon>Rotifera</taxon>
        <taxon>Eurotatoria</taxon>
        <taxon>Bdelloidea</taxon>
        <taxon>Philodinida</taxon>
        <taxon>Philodinidae</taxon>
        <taxon>Rotaria</taxon>
    </lineage>
</organism>
<accession>A0A8S3H664</accession>
<feature type="non-terminal residue" evidence="1">
    <location>
        <position position="1"/>
    </location>
</feature>
<proteinExistence type="predicted"/>
<sequence>FDRFPIRYDGLRKYSLF</sequence>
<name>A0A8S3H664_9BILA</name>
<dbReference type="AlphaFoldDB" id="A0A8S3H664"/>
<evidence type="ECO:0000313" key="1">
    <source>
        <dbReference type="EMBL" id="CAF5176565.1"/>
    </source>
</evidence>
<comment type="caution">
    <text evidence="1">The sequence shown here is derived from an EMBL/GenBank/DDBJ whole genome shotgun (WGS) entry which is preliminary data.</text>
</comment>
<gene>
    <name evidence="1" type="ORF">GIL414_LOCUS67879</name>
</gene>
<protein>
    <submittedName>
        <fullName evidence="1">Uncharacterized protein</fullName>
    </submittedName>
</protein>
<dbReference type="Proteomes" id="UP000681720">
    <property type="component" value="Unassembled WGS sequence"/>
</dbReference>
<reference evidence="1" key="1">
    <citation type="submission" date="2021-02" db="EMBL/GenBank/DDBJ databases">
        <authorList>
            <person name="Nowell W R."/>
        </authorList>
    </citation>
    <scope>NUCLEOTIDE SEQUENCE</scope>
</reference>